<keyword evidence="3 4" id="KW-0862">Zinc</keyword>
<dbReference type="InterPro" id="IPR001841">
    <property type="entry name" value="Znf_RING"/>
</dbReference>
<dbReference type="SUPFAM" id="SSF57850">
    <property type="entry name" value="RING/U-box"/>
    <property type="match status" value="1"/>
</dbReference>
<dbReference type="PANTHER" id="PTHR10131">
    <property type="entry name" value="TNF RECEPTOR ASSOCIATED FACTOR"/>
    <property type="match status" value="1"/>
</dbReference>
<feature type="zinc finger region" description="TRAF-type" evidence="4">
    <location>
        <begin position="165"/>
        <end position="219"/>
    </location>
</feature>
<evidence type="ECO:0000256" key="3">
    <source>
        <dbReference type="ARBA" id="ARBA00022833"/>
    </source>
</evidence>
<dbReference type="InterPro" id="IPR013083">
    <property type="entry name" value="Znf_RING/FYVE/PHD"/>
</dbReference>
<evidence type="ECO:0000313" key="7">
    <source>
        <dbReference type="EMBL" id="CEM25196.1"/>
    </source>
</evidence>
<dbReference type="PANTHER" id="PTHR10131:SF94">
    <property type="entry name" value="TNF RECEPTOR-ASSOCIATED FACTOR 4"/>
    <property type="match status" value="1"/>
</dbReference>
<feature type="domain" description="TRAF-type" evidence="6">
    <location>
        <begin position="165"/>
        <end position="219"/>
    </location>
</feature>
<keyword evidence="2 4" id="KW-0863">Zinc-finger</keyword>
<dbReference type="PhylomeDB" id="A0A0G4G8N2"/>
<evidence type="ECO:0000256" key="2">
    <source>
        <dbReference type="ARBA" id="ARBA00022771"/>
    </source>
</evidence>
<dbReference type="EMBL" id="CDMZ01000987">
    <property type="protein sequence ID" value="CEM25196.1"/>
    <property type="molecule type" value="Genomic_DNA"/>
</dbReference>
<dbReference type="AlphaFoldDB" id="A0A0G4G8N2"/>
<feature type="domain" description="RING-type" evidence="5">
    <location>
        <begin position="28"/>
        <end position="68"/>
    </location>
</feature>
<keyword evidence="1 4" id="KW-0479">Metal-binding</keyword>
<evidence type="ECO:0000259" key="5">
    <source>
        <dbReference type="PROSITE" id="PS50089"/>
    </source>
</evidence>
<dbReference type="GO" id="GO:0043122">
    <property type="term" value="P:regulation of canonical NF-kappaB signal transduction"/>
    <property type="evidence" value="ECO:0007669"/>
    <property type="project" value="TreeGrafter"/>
</dbReference>
<evidence type="ECO:0000256" key="4">
    <source>
        <dbReference type="PROSITE-ProRule" id="PRU00207"/>
    </source>
</evidence>
<dbReference type="Pfam" id="PF02176">
    <property type="entry name" value="zf-TRAF"/>
    <property type="match status" value="2"/>
</dbReference>
<reference evidence="7" key="1">
    <citation type="submission" date="2014-11" db="EMBL/GenBank/DDBJ databases">
        <authorList>
            <person name="Otto D Thomas"/>
            <person name="Naeem Raeece"/>
        </authorList>
    </citation>
    <scope>NUCLEOTIDE SEQUENCE</scope>
</reference>
<sequence>MTAEIRRLGLDVSFAAAGFESQAENALCPICHDYLEDPKQTDCEDGHVFCGPCIQRIFDERKPCPCCRGNFTKLERPQALTRNFIEQVKWKCLNFESGCPFTEPKKQLEKHLDDECPEQETECPFDGCTEKMKRGPLTEHKATCGHRLIPCNHCENEVPFNAKEAHLGVCLKFPVPCPNNCGETPPRGAVSEHVADECPDGVQDCPISGCGERIKRKEMDEHDEQSMRKHIKLLHRELTNIKVDDALEVTVRFPDFDAEAAYMEKDEFMQSLPFVF</sequence>
<dbReference type="InterPro" id="IPR001293">
    <property type="entry name" value="Znf_TRAF"/>
</dbReference>
<proteinExistence type="predicted"/>
<dbReference type="Pfam" id="PF13923">
    <property type="entry name" value="zf-C3HC4_2"/>
    <property type="match status" value="1"/>
</dbReference>
<feature type="zinc finger region" description="TRAF-type" evidence="4">
    <location>
        <begin position="111"/>
        <end position="162"/>
    </location>
</feature>
<dbReference type="Gene3D" id="3.30.40.10">
    <property type="entry name" value="Zinc/RING finger domain, C3HC4 (zinc finger)"/>
    <property type="match status" value="4"/>
</dbReference>
<evidence type="ECO:0000256" key="1">
    <source>
        <dbReference type="ARBA" id="ARBA00022723"/>
    </source>
</evidence>
<dbReference type="PROSITE" id="PS50089">
    <property type="entry name" value="ZF_RING_2"/>
    <property type="match status" value="1"/>
</dbReference>
<dbReference type="FunFam" id="3.30.40.10:FF:000121">
    <property type="entry name" value="TNF receptor-associated factor"/>
    <property type="match status" value="1"/>
</dbReference>
<dbReference type="SUPFAM" id="SSF49599">
    <property type="entry name" value="TRAF domain-like"/>
    <property type="match status" value="2"/>
</dbReference>
<evidence type="ECO:0008006" key="8">
    <source>
        <dbReference type="Google" id="ProtNLM"/>
    </source>
</evidence>
<gene>
    <name evidence="7" type="ORF">Cvel_20775</name>
</gene>
<organism evidence="7">
    <name type="scientific">Chromera velia CCMP2878</name>
    <dbReference type="NCBI Taxonomy" id="1169474"/>
    <lineage>
        <taxon>Eukaryota</taxon>
        <taxon>Sar</taxon>
        <taxon>Alveolata</taxon>
        <taxon>Colpodellida</taxon>
        <taxon>Chromeraceae</taxon>
        <taxon>Chromera</taxon>
    </lineage>
</organism>
<dbReference type="PROSITE" id="PS50145">
    <property type="entry name" value="ZF_TRAF"/>
    <property type="match status" value="2"/>
</dbReference>
<dbReference type="GO" id="GO:0008270">
    <property type="term" value="F:zinc ion binding"/>
    <property type="evidence" value="ECO:0007669"/>
    <property type="project" value="UniProtKB-KW"/>
</dbReference>
<protein>
    <recommendedName>
        <fullName evidence="8">RING-type domain-containing protein</fullName>
    </recommendedName>
</protein>
<name>A0A0G4G8N2_9ALVE</name>
<feature type="domain" description="TRAF-type" evidence="6">
    <location>
        <begin position="111"/>
        <end position="162"/>
    </location>
</feature>
<dbReference type="VEuPathDB" id="CryptoDB:Cvel_20775"/>
<evidence type="ECO:0000259" key="6">
    <source>
        <dbReference type="PROSITE" id="PS50145"/>
    </source>
</evidence>
<accession>A0A0G4G8N2</accession>